<evidence type="ECO:0000256" key="3">
    <source>
        <dbReference type="ARBA" id="ARBA00022475"/>
    </source>
</evidence>
<evidence type="ECO:0000256" key="2">
    <source>
        <dbReference type="ARBA" id="ARBA00022448"/>
    </source>
</evidence>
<feature type="transmembrane region" description="Helical" evidence="5">
    <location>
        <begin position="394"/>
        <end position="413"/>
    </location>
</feature>
<keyword evidence="3" id="KW-1003">Cell membrane</keyword>
<accession>A0A0L0GD78</accession>
<feature type="transmembrane region" description="Helical" evidence="5">
    <location>
        <begin position="419"/>
        <end position="443"/>
    </location>
</feature>
<feature type="transmembrane region" description="Helical" evidence="5">
    <location>
        <begin position="86"/>
        <end position="108"/>
    </location>
</feature>
<evidence type="ECO:0000256" key="5">
    <source>
        <dbReference type="SAM" id="Phobius"/>
    </source>
</evidence>
<feature type="transmembrane region" description="Helical" evidence="5">
    <location>
        <begin position="455"/>
        <end position="480"/>
    </location>
</feature>
<dbReference type="Proteomes" id="UP000054560">
    <property type="component" value="Unassembled WGS sequence"/>
</dbReference>
<keyword evidence="5" id="KW-0812">Transmembrane</keyword>
<feature type="transmembrane region" description="Helical" evidence="5">
    <location>
        <begin position="55"/>
        <end position="79"/>
    </location>
</feature>
<evidence type="ECO:0000256" key="1">
    <source>
        <dbReference type="ARBA" id="ARBA00004651"/>
    </source>
</evidence>
<reference evidence="7 8" key="1">
    <citation type="submission" date="2011-02" db="EMBL/GenBank/DDBJ databases">
        <title>The Genome Sequence of Sphaeroforma arctica JP610.</title>
        <authorList>
            <consortium name="The Broad Institute Genome Sequencing Platform"/>
            <person name="Russ C."/>
            <person name="Cuomo C."/>
            <person name="Young S.K."/>
            <person name="Zeng Q."/>
            <person name="Gargeya S."/>
            <person name="Alvarado L."/>
            <person name="Berlin A."/>
            <person name="Chapman S.B."/>
            <person name="Chen Z."/>
            <person name="Freedman E."/>
            <person name="Gellesch M."/>
            <person name="Goldberg J."/>
            <person name="Griggs A."/>
            <person name="Gujja S."/>
            <person name="Heilman E."/>
            <person name="Heiman D."/>
            <person name="Howarth C."/>
            <person name="Mehta T."/>
            <person name="Neiman D."/>
            <person name="Pearson M."/>
            <person name="Roberts A."/>
            <person name="Saif S."/>
            <person name="Shea T."/>
            <person name="Shenoy N."/>
            <person name="Sisk P."/>
            <person name="Stolte C."/>
            <person name="Sykes S."/>
            <person name="White J."/>
            <person name="Yandava C."/>
            <person name="Burger G."/>
            <person name="Gray M.W."/>
            <person name="Holland P.W.H."/>
            <person name="King N."/>
            <person name="Lang F.B.F."/>
            <person name="Roger A.J."/>
            <person name="Ruiz-Trillo I."/>
            <person name="Haas B."/>
            <person name="Nusbaum C."/>
            <person name="Birren B."/>
        </authorList>
    </citation>
    <scope>NUCLEOTIDE SEQUENCE [LARGE SCALE GENOMIC DNA]</scope>
    <source>
        <strain evidence="7 8">JP610</strain>
    </source>
</reference>
<dbReference type="OrthoDB" id="5296287at2759"/>
<feature type="transmembrane region" description="Helical" evidence="5">
    <location>
        <begin position="325"/>
        <end position="350"/>
    </location>
</feature>
<evidence type="ECO:0000313" key="7">
    <source>
        <dbReference type="EMBL" id="KNC86864.1"/>
    </source>
</evidence>
<protein>
    <recommendedName>
        <fullName evidence="6">Major facilitator superfamily (MFS) profile domain-containing protein</fullName>
    </recommendedName>
</protein>
<keyword evidence="5" id="KW-0472">Membrane</keyword>
<name>A0A0L0GD78_9EUKA</name>
<sequence>MGRYALPDGYLGSCIESIGSIWFIILGNVIEWFELSSFGFLAPQLDENLFHGNSAAMWAAFAVSFIARPLGATCFGWISDKVGRRLSVVLSLAGLVVGTVGQGMLPTYTCCGDGGGHTGVVLLIILRIVLGFCVGGEIAGVSVYLAEYKDQSVLGTMSASISVGASLGFALSTALISALLHTLTEEEMMLWGWRIPFLITIVPGAISLVLRWTHIKETHEVLRAGFISGHNSDVDLDEDGSLNDDLSHCSGDGSAGSVNSDDRLIEQEMTKKEVKKLMGSDVLASLQYLPEDIERDRKHRIHEDDSLYGHLFPLFALLRHYPVRFMLGFFGVAACAMGWYIGSIYVVSYVQKFQKVSNQDAMLMGLINSSMSVVFTPIGGFLADAIGVGKTHVLSTLLLFLICIPFWAVLVLVEDNRTVYFIAFAVYGAIQGICCAVPFLYVAELFPKSLRASGFLSYNLGIAIFGGLSPLLCEVLALRITYGPMVYQAGISLVALGFVGAAHYAHAAGAWKLPNIRMNPF</sequence>
<feature type="transmembrane region" description="Helical" evidence="5">
    <location>
        <begin position="120"/>
        <end position="146"/>
    </location>
</feature>
<dbReference type="GO" id="GO:0015293">
    <property type="term" value="F:symporter activity"/>
    <property type="evidence" value="ECO:0007669"/>
    <property type="project" value="UniProtKB-KW"/>
</dbReference>
<dbReference type="EMBL" id="KQ241632">
    <property type="protein sequence ID" value="KNC86864.1"/>
    <property type="molecule type" value="Genomic_DNA"/>
</dbReference>
<keyword evidence="4" id="KW-0769">Symport</keyword>
<evidence type="ECO:0000313" key="8">
    <source>
        <dbReference type="Proteomes" id="UP000054560"/>
    </source>
</evidence>
<dbReference type="SUPFAM" id="SSF103473">
    <property type="entry name" value="MFS general substrate transporter"/>
    <property type="match status" value="1"/>
</dbReference>
<comment type="subcellular location">
    <subcellularLocation>
        <location evidence="1">Cell membrane</location>
        <topology evidence="1">Multi-pass membrane protein</topology>
    </subcellularLocation>
</comment>
<feature type="transmembrane region" description="Helical" evidence="5">
    <location>
        <begin position="21"/>
        <end position="43"/>
    </location>
</feature>
<feature type="transmembrane region" description="Helical" evidence="5">
    <location>
        <begin position="486"/>
        <end position="511"/>
    </location>
</feature>
<dbReference type="PROSITE" id="PS50850">
    <property type="entry name" value="MFS"/>
    <property type="match status" value="1"/>
</dbReference>
<feature type="transmembrane region" description="Helical" evidence="5">
    <location>
        <begin position="191"/>
        <end position="210"/>
    </location>
</feature>
<keyword evidence="8" id="KW-1185">Reference proteome</keyword>
<dbReference type="Pfam" id="PF07690">
    <property type="entry name" value="MFS_1"/>
    <property type="match status" value="1"/>
</dbReference>
<evidence type="ECO:0000256" key="4">
    <source>
        <dbReference type="ARBA" id="ARBA00022847"/>
    </source>
</evidence>
<dbReference type="PANTHER" id="PTHR43528:SF1">
    <property type="entry name" value="ALPHA-KETOGLUTARATE PERMEASE"/>
    <property type="match status" value="1"/>
</dbReference>
<dbReference type="InterPro" id="IPR036259">
    <property type="entry name" value="MFS_trans_sf"/>
</dbReference>
<dbReference type="RefSeq" id="XP_014160766.1">
    <property type="nucleotide sequence ID" value="XM_014305291.1"/>
</dbReference>
<organism evidence="7 8">
    <name type="scientific">Sphaeroforma arctica JP610</name>
    <dbReference type="NCBI Taxonomy" id="667725"/>
    <lineage>
        <taxon>Eukaryota</taxon>
        <taxon>Ichthyosporea</taxon>
        <taxon>Ichthyophonida</taxon>
        <taxon>Sphaeroforma</taxon>
    </lineage>
</organism>
<evidence type="ECO:0000259" key="6">
    <source>
        <dbReference type="PROSITE" id="PS50850"/>
    </source>
</evidence>
<keyword evidence="2" id="KW-0813">Transport</keyword>
<dbReference type="InterPro" id="IPR011701">
    <property type="entry name" value="MFS"/>
</dbReference>
<dbReference type="AlphaFoldDB" id="A0A0L0GD78"/>
<feature type="transmembrane region" description="Helical" evidence="5">
    <location>
        <begin position="158"/>
        <end position="179"/>
    </location>
</feature>
<dbReference type="InterPro" id="IPR020846">
    <property type="entry name" value="MFS_dom"/>
</dbReference>
<dbReference type="GeneID" id="25901514"/>
<dbReference type="Gene3D" id="1.20.1250.20">
    <property type="entry name" value="MFS general substrate transporter like domains"/>
    <property type="match status" value="1"/>
</dbReference>
<feature type="transmembrane region" description="Helical" evidence="5">
    <location>
        <begin position="362"/>
        <end position="382"/>
    </location>
</feature>
<keyword evidence="5" id="KW-1133">Transmembrane helix</keyword>
<dbReference type="STRING" id="667725.A0A0L0GD78"/>
<dbReference type="GO" id="GO:0005886">
    <property type="term" value="C:plasma membrane"/>
    <property type="evidence" value="ECO:0007669"/>
    <property type="project" value="UniProtKB-SubCell"/>
</dbReference>
<dbReference type="PANTHER" id="PTHR43528">
    <property type="entry name" value="ALPHA-KETOGLUTARATE PERMEASE"/>
    <property type="match status" value="1"/>
</dbReference>
<gene>
    <name evidence="7" type="ORF">SARC_01010</name>
</gene>
<proteinExistence type="predicted"/>
<dbReference type="InterPro" id="IPR051084">
    <property type="entry name" value="H+-coupled_symporters"/>
</dbReference>
<feature type="domain" description="Major facilitator superfamily (MFS) profile" evidence="6">
    <location>
        <begin position="20"/>
        <end position="507"/>
    </location>
</feature>